<dbReference type="PANTHER" id="PTHR30629:SF2">
    <property type="entry name" value="PROPHAGE INTEGRASE INTS-RELATED"/>
    <property type="match status" value="1"/>
</dbReference>
<gene>
    <name evidence="5" type="ORF">LCGC14_1361190</name>
</gene>
<comment type="caution">
    <text evidence="5">The sequence shown here is derived from an EMBL/GenBank/DDBJ whole genome shotgun (WGS) entry which is preliminary data.</text>
</comment>
<organism evidence="5">
    <name type="scientific">marine sediment metagenome</name>
    <dbReference type="NCBI Taxonomy" id="412755"/>
    <lineage>
        <taxon>unclassified sequences</taxon>
        <taxon>metagenomes</taxon>
        <taxon>ecological metagenomes</taxon>
    </lineage>
</organism>
<dbReference type="PANTHER" id="PTHR30629">
    <property type="entry name" value="PROPHAGE INTEGRASE"/>
    <property type="match status" value="1"/>
</dbReference>
<dbReference type="InterPro" id="IPR025166">
    <property type="entry name" value="Integrase_DNA_bind_dom"/>
</dbReference>
<protein>
    <recommendedName>
        <fullName evidence="4">Integrase DNA-binding domain-containing protein</fullName>
    </recommendedName>
</protein>
<evidence type="ECO:0000259" key="4">
    <source>
        <dbReference type="Pfam" id="PF13356"/>
    </source>
</evidence>
<evidence type="ECO:0000256" key="2">
    <source>
        <dbReference type="ARBA" id="ARBA00022908"/>
    </source>
</evidence>
<accession>A0A0F9K863</accession>
<dbReference type="InterPro" id="IPR038488">
    <property type="entry name" value="Integrase_DNA-bd_sf"/>
</dbReference>
<dbReference type="Pfam" id="PF13356">
    <property type="entry name" value="Arm-DNA-bind_3"/>
    <property type="match status" value="1"/>
</dbReference>
<evidence type="ECO:0000313" key="5">
    <source>
        <dbReference type="EMBL" id="KKM78319.1"/>
    </source>
</evidence>
<keyword evidence="2" id="KW-0229">DNA integration</keyword>
<evidence type="ECO:0000256" key="3">
    <source>
        <dbReference type="SAM" id="MobiDB-lite"/>
    </source>
</evidence>
<dbReference type="InterPro" id="IPR050808">
    <property type="entry name" value="Phage_Integrase"/>
</dbReference>
<feature type="compositionally biased region" description="Basic and acidic residues" evidence="3">
    <location>
        <begin position="20"/>
        <end position="29"/>
    </location>
</feature>
<reference evidence="5" key="1">
    <citation type="journal article" date="2015" name="Nature">
        <title>Complex archaea that bridge the gap between prokaryotes and eukaryotes.</title>
        <authorList>
            <person name="Spang A."/>
            <person name="Saw J.H."/>
            <person name="Jorgensen S.L."/>
            <person name="Zaremba-Niedzwiedzka K."/>
            <person name="Martijn J."/>
            <person name="Lind A.E."/>
            <person name="van Eijk R."/>
            <person name="Schleper C."/>
            <person name="Guy L."/>
            <person name="Ettema T.J."/>
        </authorList>
    </citation>
    <scope>NUCLEOTIDE SEQUENCE</scope>
</reference>
<dbReference type="GO" id="GO:0015074">
    <property type="term" value="P:DNA integration"/>
    <property type="evidence" value="ECO:0007669"/>
    <property type="project" value="UniProtKB-KW"/>
</dbReference>
<proteinExistence type="inferred from homology"/>
<feature type="domain" description="Integrase DNA-binding" evidence="4">
    <location>
        <begin position="11"/>
        <end position="98"/>
    </location>
</feature>
<dbReference type="AlphaFoldDB" id="A0A0F9K863"/>
<feature type="region of interest" description="Disordered" evidence="3">
    <location>
        <begin position="1"/>
        <end position="34"/>
    </location>
</feature>
<evidence type="ECO:0000256" key="1">
    <source>
        <dbReference type="ARBA" id="ARBA00008857"/>
    </source>
</evidence>
<name>A0A0F9K863_9ZZZZ</name>
<dbReference type="Gene3D" id="3.30.160.390">
    <property type="entry name" value="Integrase, DNA-binding domain"/>
    <property type="match status" value="1"/>
</dbReference>
<comment type="similarity">
    <text evidence="1">Belongs to the 'phage' integrase family.</text>
</comment>
<dbReference type="EMBL" id="LAZR01008508">
    <property type="protein sequence ID" value="KKM78319.1"/>
    <property type="molecule type" value="Genomic_DNA"/>
</dbReference>
<sequence length="110" mass="12348">MHNNKHGNKPLSARAIKTMRPGDKVKVDTGENTGLRVTCGSTGARSFIYRYRSPETGKLTQVKIGRYLSMSLAEARLELARMKDLRRDGVCIRAEAQREQARQSVADEQN</sequence>